<name>A0ABV8R6L1_9FLAO</name>
<feature type="transmembrane region" description="Helical" evidence="1">
    <location>
        <begin position="122"/>
        <end position="139"/>
    </location>
</feature>
<protein>
    <recommendedName>
        <fullName evidence="4">DUF4149 domain-containing protein</fullName>
    </recommendedName>
</protein>
<keyword evidence="1" id="KW-0812">Transmembrane</keyword>
<evidence type="ECO:0000313" key="3">
    <source>
        <dbReference type="Proteomes" id="UP001595826"/>
    </source>
</evidence>
<keyword evidence="1" id="KW-0472">Membrane</keyword>
<sequence length="140" mass="16727">MEILLQILSKFSLLIDAGLVVLIWMVQLIIYPSFLYYKKSNLIKWHQKYTTRIAIIVVPLMSIQLIYGFLVTFNNPILTHFIYLLTVVFLWGFTFLSFAPIHFKISEGIVKKSMLKKLNYRNWIRTFLWTFVLILHLFFC</sequence>
<dbReference type="EMBL" id="JBHSCY010000001">
    <property type="protein sequence ID" value="MFC4267610.1"/>
    <property type="molecule type" value="Genomic_DNA"/>
</dbReference>
<feature type="transmembrane region" description="Helical" evidence="1">
    <location>
        <begin position="12"/>
        <end position="37"/>
    </location>
</feature>
<proteinExistence type="predicted"/>
<accession>A0ABV8R6L1</accession>
<comment type="caution">
    <text evidence="2">The sequence shown here is derived from an EMBL/GenBank/DDBJ whole genome shotgun (WGS) entry which is preliminary data.</text>
</comment>
<feature type="transmembrane region" description="Helical" evidence="1">
    <location>
        <begin position="49"/>
        <end position="69"/>
    </location>
</feature>
<organism evidence="2 3">
    <name type="scientific">Polaribacter marinivivus</name>
    <dbReference type="NCBI Taxonomy" id="1524260"/>
    <lineage>
        <taxon>Bacteria</taxon>
        <taxon>Pseudomonadati</taxon>
        <taxon>Bacteroidota</taxon>
        <taxon>Flavobacteriia</taxon>
        <taxon>Flavobacteriales</taxon>
        <taxon>Flavobacteriaceae</taxon>
    </lineage>
</organism>
<evidence type="ECO:0000256" key="1">
    <source>
        <dbReference type="SAM" id="Phobius"/>
    </source>
</evidence>
<keyword evidence="1" id="KW-1133">Transmembrane helix</keyword>
<evidence type="ECO:0008006" key="4">
    <source>
        <dbReference type="Google" id="ProtNLM"/>
    </source>
</evidence>
<keyword evidence="3" id="KW-1185">Reference proteome</keyword>
<reference evidence="3" key="1">
    <citation type="journal article" date="2019" name="Int. J. Syst. Evol. Microbiol.">
        <title>The Global Catalogue of Microorganisms (GCM) 10K type strain sequencing project: providing services to taxonomists for standard genome sequencing and annotation.</title>
        <authorList>
            <consortium name="The Broad Institute Genomics Platform"/>
            <consortium name="The Broad Institute Genome Sequencing Center for Infectious Disease"/>
            <person name="Wu L."/>
            <person name="Ma J."/>
        </authorList>
    </citation>
    <scope>NUCLEOTIDE SEQUENCE [LARGE SCALE GENOMIC DNA]</scope>
    <source>
        <strain evidence="3">CECT 8655</strain>
    </source>
</reference>
<dbReference type="Proteomes" id="UP001595826">
    <property type="component" value="Unassembled WGS sequence"/>
</dbReference>
<dbReference type="RefSeq" id="WP_377407590.1">
    <property type="nucleotide sequence ID" value="NZ_JBHSCY010000001.1"/>
</dbReference>
<gene>
    <name evidence="2" type="ORF">ACFOWD_01730</name>
</gene>
<evidence type="ECO:0000313" key="2">
    <source>
        <dbReference type="EMBL" id="MFC4267610.1"/>
    </source>
</evidence>
<feature type="transmembrane region" description="Helical" evidence="1">
    <location>
        <begin position="81"/>
        <end position="101"/>
    </location>
</feature>